<protein>
    <submittedName>
        <fullName evidence="1">Uncharacterized protein</fullName>
    </submittedName>
</protein>
<evidence type="ECO:0000313" key="1">
    <source>
        <dbReference type="EMBL" id="EKF56872.1"/>
    </source>
</evidence>
<gene>
    <name evidence="1" type="ORF">I215_01620</name>
</gene>
<dbReference type="AlphaFoldDB" id="K2QPK5"/>
<dbReference type="RefSeq" id="WP_008990201.1">
    <property type="nucleotide sequence ID" value="NZ_AMSG01000001.1"/>
</dbReference>
<dbReference type="EMBL" id="AMSG01000001">
    <property type="protein sequence ID" value="EKF56872.1"/>
    <property type="molecule type" value="Genomic_DNA"/>
</dbReference>
<organism evidence="1 2">
    <name type="scientific">Galbibacter marinus</name>
    <dbReference type="NCBI Taxonomy" id="555500"/>
    <lineage>
        <taxon>Bacteria</taxon>
        <taxon>Pseudomonadati</taxon>
        <taxon>Bacteroidota</taxon>
        <taxon>Flavobacteriia</taxon>
        <taxon>Flavobacteriales</taxon>
        <taxon>Flavobacteriaceae</taxon>
        <taxon>Galbibacter</taxon>
    </lineage>
</organism>
<reference evidence="1 2" key="1">
    <citation type="journal article" date="2012" name="J. Bacteriol.">
        <title>Genome Sequence of Galbibacter marinum Type Strain ck-I2-15.</title>
        <authorList>
            <person name="Lai Q."/>
            <person name="Li C."/>
            <person name="Shao Z."/>
        </authorList>
    </citation>
    <scope>NUCLEOTIDE SEQUENCE [LARGE SCALE GENOMIC DNA]</scope>
    <source>
        <strain evidence="2">ck-I2-15</strain>
    </source>
</reference>
<evidence type="ECO:0000313" key="2">
    <source>
        <dbReference type="Proteomes" id="UP000007364"/>
    </source>
</evidence>
<name>K2QPK5_9FLAO</name>
<dbReference type="STRING" id="555500.I215_01620"/>
<sequence>MEISDVIVSLKLKRVNNKIYLAKNILVRISGEKYTEFHLIQSQKFALYDIINLEILYKAVEACVTRVPLNGREAIEFFTAKAQIEKFYNIVWSFQNIDIYPSLRSEMMYFSPQ</sequence>
<comment type="caution">
    <text evidence="1">The sequence shown here is derived from an EMBL/GenBank/DDBJ whole genome shotgun (WGS) entry which is preliminary data.</text>
</comment>
<accession>K2QPK5</accession>
<proteinExistence type="predicted"/>
<keyword evidence="2" id="KW-1185">Reference proteome</keyword>
<dbReference type="Proteomes" id="UP000007364">
    <property type="component" value="Unassembled WGS sequence"/>
</dbReference>